<evidence type="ECO:0000313" key="2">
    <source>
        <dbReference type="EMBL" id="KAJ8473459.1"/>
    </source>
</evidence>
<feature type="region of interest" description="Disordered" evidence="1">
    <location>
        <begin position="112"/>
        <end position="157"/>
    </location>
</feature>
<name>A0AAD7TQJ7_9APHY</name>
<feature type="compositionally biased region" description="Polar residues" evidence="1">
    <location>
        <begin position="112"/>
        <end position="123"/>
    </location>
</feature>
<comment type="caution">
    <text evidence="2">The sequence shown here is derived from an EMBL/GenBank/DDBJ whole genome shotgun (WGS) entry which is preliminary data.</text>
</comment>
<keyword evidence="3" id="KW-1185">Reference proteome</keyword>
<organism evidence="2 3">
    <name type="scientific">Trametes cubensis</name>
    <dbReference type="NCBI Taxonomy" id="1111947"/>
    <lineage>
        <taxon>Eukaryota</taxon>
        <taxon>Fungi</taxon>
        <taxon>Dikarya</taxon>
        <taxon>Basidiomycota</taxon>
        <taxon>Agaricomycotina</taxon>
        <taxon>Agaricomycetes</taxon>
        <taxon>Polyporales</taxon>
        <taxon>Polyporaceae</taxon>
        <taxon>Trametes</taxon>
    </lineage>
</organism>
<reference evidence="2" key="1">
    <citation type="submission" date="2022-11" db="EMBL/GenBank/DDBJ databases">
        <title>Genome Sequence of Cubamyces cubensis.</title>
        <authorList>
            <person name="Buettner E."/>
        </authorList>
    </citation>
    <scope>NUCLEOTIDE SEQUENCE</scope>
    <source>
        <strain evidence="2">MPL-01</strain>
    </source>
</reference>
<sequence length="270" mass="29782">MLFNKPSIASESGERVAEDCKTGNPISTQAALDKVNLEGRAMLKRRSSAEHTPRPKSSIDVVKIPSTIQARLTRPLRRAAKRSQAERRTSALFEGGALDSQVSDSQYIDSLESASGIQAQEPRSSVEELRESSPMQARGPNEGLNSSSEVGEDEYPPGQMEFLERYGSTDEELTETKSEQPQPLLHAEAQTAQCANQVPVSLMLLPPEDLAPLLDISDTLNWYRRDAEQSRTRIRAVEEAHRSLLLQYEELLSVNEELMAALEAAGLPIP</sequence>
<proteinExistence type="predicted"/>
<dbReference type="AlphaFoldDB" id="A0AAD7TQJ7"/>
<evidence type="ECO:0000256" key="1">
    <source>
        <dbReference type="SAM" id="MobiDB-lite"/>
    </source>
</evidence>
<feature type="region of interest" description="Disordered" evidence="1">
    <location>
        <begin position="1"/>
        <end position="33"/>
    </location>
</feature>
<feature type="compositionally biased region" description="Basic and acidic residues" evidence="1">
    <location>
        <begin position="12"/>
        <end position="21"/>
    </location>
</feature>
<dbReference type="EMBL" id="JAPEVG010000222">
    <property type="protein sequence ID" value="KAJ8473459.1"/>
    <property type="molecule type" value="Genomic_DNA"/>
</dbReference>
<evidence type="ECO:0000313" key="3">
    <source>
        <dbReference type="Proteomes" id="UP001215151"/>
    </source>
</evidence>
<protein>
    <submittedName>
        <fullName evidence="2">Uncharacterized protein</fullName>
    </submittedName>
</protein>
<accession>A0AAD7TQJ7</accession>
<feature type="region of interest" description="Disordered" evidence="1">
    <location>
        <begin position="72"/>
        <end position="92"/>
    </location>
</feature>
<feature type="region of interest" description="Disordered" evidence="1">
    <location>
        <begin position="41"/>
        <end position="60"/>
    </location>
</feature>
<dbReference type="Proteomes" id="UP001215151">
    <property type="component" value="Unassembled WGS sequence"/>
</dbReference>
<gene>
    <name evidence="2" type="ORF">ONZ51_g7852</name>
</gene>